<dbReference type="AlphaFoldDB" id="A0A0G1IBF9"/>
<dbReference type="Gene3D" id="3.40.50.1100">
    <property type="match status" value="2"/>
</dbReference>
<evidence type="ECO:0000256" key="1">
    <source>
        <dbReference type="ARBA" id="ARBA00001933"/>
    </source>
</evidence>
<feature type="domain" description="Tryptophan synthase beta chain-like PALP" evidence="6">
    <location>
        <begin position="57"/>
        <end position="370"/>
    </location>
</feature>
<feature type="modified residue" description="N6-(pyridoxal phosphate)lysine" evidence="5">
    <location>
        <position position="96"/>
    </location>
</feature>
<dbReference type="PATRIC" id="fig|1618652.3.peg.963"/>
<dbReference type="Proteomes" id="UP000033977">
    <property type="component" value="Unassembled WGS sequence"/>
</dbReference>
<comment type="caution">
    <text evidence="7">The sequence shown here is derived from an EMBL/GenBank/DDBJ whole genome shotgun (WGS) entry which is preliminary data.</text>
</comment>
<accession>A0A0G1IBF9</accession>
<evidence type="ECO:0000313" key="8">
    <source>
        <dbReference type="Proteomes" id="UP000033977"/>
    </source>
</evidence>
<evidence type="ECO:0000256" key="5">
    <source>
        <dbReference type="PIRSR" id="PIRSR604450-51"/>
    </source>
</evidence>
<dbReference type="InterPro" id="IPR001926">
    <property type="entry name" value="TrpB-like_PALP"/>
</dbReference>
<proteinExistence type="inferred from homology"/>
<protein>
    <recommendedName>
        <fullName evidence="4">Threonine synthase</fullName>
        <ecNumber evidence="4">4.2.3.1</ecNumber>
    </recommendedName>
</protein>
<dbReference type="SUPFAM" id="SSF53686">
    <property type="entry name" value="Tryptophan synthase beta subunit-like PLP-dependent enzymes"/>
    <property type="match status" value="1"/>
</dbReference>
<keyword evidence="3 5" id="KW-0663">Pyridoxal phosphate</keyword>
<dbReference type="EC" id="4.2.3.1" evidence="4"/>
<dbReference type="NCBIfam" id="TIGR00260">
    <property type="entry name" value="thrC"/>
    <property type="match status" value="1"/>
</dbReference>
<dbReference type="PANTHER" id="PTHR10314">
    <property type="entry name" value="CYSTATHIONINE BETA-SYNTHASE"/>
    <property type="match status" value="1"/>
</dbReference>
<name>A0A0G1IBF9_9BACT</name>
<evidence type="ECO:0000256" key="4">
    <source>
        <dbReference type="NCBIfam" id="TIGR00260"/>
    </source>
</evidence>
<organism evidence="7 8">
    <name type="scientific">Candidatus Giovannonibacteria bacterium GW2011_GWB1_44_23</name>
    <dbReference type="NCBI Taxonomy" id="1618652"/>
    <lineage>
        <taxon>Bacteria</taxon>
        <taxon>Candidatus Giovannoniibacteriota</taxon>
    </lineage>
</organism>
<dbReference type="InterPro" id="IPR004450">
    <property type="entry name" value="Thr_synthase-like"/>
</dbReference>
<dbReference type="InterPro" id="IPR036052">
    <property type="entry name" value="TrpB-like_PALP_sf"/>
</dbReference>
<dbReference type="EMBL" id="LCIN01000018">
    <property type="protein sequence ID" value="KKT56103.1"/>
    <property type="molecule type" value="Genomic_DNA"/>
</dbReference>
<comment type="cofactor">
    <cofactor evidence="1 5">
        <name>pyridoxal 5'-phosphate</name>
        <dbReference type="ChEBI" id="CHEBI:597326"/>
    </cofactor>
</comment>
<dbReference type="InterPro" id="IPR050214">
    <property type="entry name" value="Cys_Synth/Cystath_Beta-Synth"/>
</dbReference>
<dbReference type="GO" id="GO:0004795">
    <property type="term" value="F:threonine synthase activity"/>
    <property type="evidence" value="ECO:0007669"/>
    <property type="project" value="UniProtKB-UniRule"/>
</dbReference>
<dbReference type="Pfam" id="PF00291">
    <property type="entry name" value="PALP"/>
    <property type="match status" value="1"/>
</dbReference>
<evidence type="ECO:0000256" key="2">
    <source>
        <dbReference type="ARBA" id="ARBA00005517"/>
    </source>
</evidence>
<comment type="similarity">
    <text evidence="2">Belongs to the threonine synthase family.</text>
</comment>
<sequence length="413" mass="45705">MERDEDYVKNKIGAGHTAQNYFDNLRFGEARKIYPNDSGVWLFRDFILPGFPERAIISLKEGQTDLFEIPDWLKKETGMQNLYIKMEGQSPSESFKDRGIPVAISDALRLQQDYPALGIKGISCASTGDTSAAAAVYSAYVRDKLRCLVLVPYQKISDPQLFQAMAHGAEVKAINHPKGFDGCMQLIQKFTARHPELVLVNSKNDMRVVGQETIALEILQDLGWQAPDWIAIPVGNAGNIAALLNSLLRAKEFGIIDKLPGIVGAQTLSADTLVRWAESGFIKYEPGEYKDTVASAMNINDPVSFPRVKKLYAQFNIKFYSSDEKEILKTWARFTRAGANICPQSAVALNAVLKAREGVIKEKDLVVSISTASAIKFAEAGIRHHKTGRPEDFANSYEIVDGNLEALEKSLAD</sequence>
<dbReference type="GO" id="GO:0009088">
    <property type="term" value="P:threonine biosynthetic process"/>
    <property type="evidence" value="ECO:0007669"/>
    <property type="project" value="UniProtKB-UniRule"/>
</dbReference>
<reference evidence="7 8" key="1">
    <citation type="journal article" date="2015" name="Nature">
        <title>rRNA introns, odd ribosomes, and small enigmatic genomes across a large radiation of phyla.</title>
        <authorList>
            <person name="Brown C.T."/>
            <person name="Hug L.A."/>
            <person name="Thomas B.C."/>
            <person name="Sharon I."/>
            <person name="Castelle C.J."/>
            <person name="Singh A."/>
            <person name="Wilkins M.J."/>
            <person name="Williams K.H."/>
            <person name="Banfield J.F."/>
        </authorList>
    </citation>
    <scope>NUCLEOTIDE SEQUENCE [LARGE SCALE GENOMIC DNA]</scope>
</reference>
<evidence type="ECO:0000313" key="7">
    <source>
        <dbReference type="EMBL" id="KKT56103.1"/>
    </source>
</evidence>
<evidence type="ECO:0000259" key="6">
    <source>
        <dbReference type="Pfam" id="PF00291"/>
    </source>
</evidence>
<evidence type="ECO:0000256" key="3">
    <source>
        <dbReference type="ARBA" id="ARBA00022898"/>
    </source>
</evidence>
<gene>
    <name evidence="7" type="ORF">UW49_C0018G0010</name>
</gene>